<dbReference type="InterPro" id="IPR011990">
    <property type="entry name" value="TPR-like_helical_dom_sf"/>
</dbReference>
<dbReference type="Proteomes" id="UP000683360">
    <property type="component" value="Unassembled WGS sequence"/>
</dbReference>
<evidence type="ECO:0000313" key="9">
    <source>
        <dbReference type="Proteomes" id="UP000683360"/>
    </source>
</evidence>
<gene>
    <name evidence="8" type="ORF">MEDL_7155</name>
</gene>
<comment type="caution">
    <text evidence="8">The sequence shown here is derived from an EMBL/GenBank/DDBJ whole genome shotgun (WGS) entry which is preliminary data.</text>
</comment>
<dbReference type="PANTHER" id="PTHR13768:SF8">
    <property type="entry name" value="ALPHA-SOLUBLE NSF ATTACHMENT PROTEIN"/>
    <property type="match status" value="1"/>
</dbReference>
<dbReference type="PANTHER" id="PTHR13768">
    <property type="entry name" value="SOLUBLE NSF ATTACHMENT PROTEIN SNAP"/>
    <property type="match status" value="1"/>
</dbReference>
<protein>
    <submittedName>
        <fullName evidence="8">NAPA</fullName>
    </submittedName>
</protein>
<evidence type="ECO:0000256" key="4">
    <source>
        <dbReference type="ARBA" id="ARBA00022892"/>
    </source>
</evidence>
<accession>A0A8S3Q9Q9</accession>
<comment type="similarity">
    <text evidence="2 7">Belongs to the SNAP family.</text>
</comment>
<dbReference type="GO" id="GO:0005483">
    <property type="term" value="F:soluble NSF attachment protein activity"/>
    <property type="evidence" value="ECO:0007669"/>
    <property type="project" value="TreeGrafter"/>
</dbReference>
<dbReference type="OrthoDB" id="9984275at2759"/>
<evidence type="ECO:0000256" key="3">
    <source>
        <dbReference type="ARBA" id="ARBA00022448"/>
    </source>
</evidence>
<keyword evidence="4 7" id="KW-0931">ER-Golgi transport</keyword>
<dbReference type="Pfam" id="PF14938">
    <property type="entry name" value="SNAP"/>
    <property type="match status" value="1"/>
</dbReference>
<evidence type="ECO:0000256" key="7">
    <source>
        <dbReference type="RuleBase" id="RU367013"/>
    </source>
</evidence>
<dbReference type="CDD" id="cd15832">
    <property type="entry name" value="SNAP"/>
    <property type="match status" value="1"/>
</dbReference>
<dbReference type="Gene3D" id="1.25.40.10">
    <property type="entry name" value="Tetratricopeptide repeat domain"/>
    <property type="match status" value="1"/>
</dbReference>
<keyword evidence="5 7" id="KW-0653">Protein transport</keyword>
<reference evidence="8" key="1">
    <citation type="submission" date="2021-03" db="EMBL/GenBank/DDBJ databases">
        <authorList>
            <person name="Bekaert M."/>
        </authorList>
    </citation>
    <scope>NUCLEOTIDE SEQUENCE</scope>
</reference>
<dbReference type="GO" id="GO:0019905">
    <property type="term" value="F:syntaxin binding"/>
    <property type="evidence" value="ECO:0007669"/>
    <property type="project" value="TreeGrafter"/>
</dbReference>
<dbReference type="GO" id="GO:0005774">
    <property type="term" value="C:vacuolar membrane"/>
    <property type="evidence" value="ECO:0007669"/>
    <property type="project" value="TreeGrafter"/>
</dbReference>
<dbReference type="PRINTS" id="PR00448">
    <property type="entry name" value="NSFATTACHMNT"/>
</dbReference>
<dbReference type="GO" id="GO:0035494">
    <property type="term" value="P:SNARE complex disassembly"/>
    <property type="evidence" value="ECO:0007669"/>
    <property type="project" value="TreeGrafter"/>
</dbReference>
<keyword evidence="6 7" id="KW-0472">Membrane</keyword>
<dbReference type="AlphaFoldDB" id="A0A8S3Q9Q9"/>
<comment type="subcellular location">
    <subcellularLocation>
        <location evidence="1 7">Membrane</location>
        <topology evidence="1 7">Peripheral membrane protein</topology>
    </subcellularLocation>
</comment>
<dbReference type="GO" id="GO:0031201">
    <property type="term" value="C:SNARE complex"/>
    <property type="evidence" value="ECO:0007669"/>
    <property type="project" value="TreeGrafter"/>
</dbReference>
<organism evidence="8 9">
    <name type="scientific">Mytilus edulis</name>
    <name type="common">Blue mussel</name>
    <dbReference type="NCBI Taxonomy" id="6550"/>
    <lineage>
        <taxon>Eukaryota</taxon>
        <taxon>Metazoa</taxon>
        <taxon>Spiralia</taxon>
        <taxon>Lophotrochozoa</taxon>
        <taxon>Mollusca</taxon>
        <taxon>Bivalvia</taxon>
        <taxon>Autobranchia</taxon>
        <taxon>Pteriomorphia</taxon>
        <taxon>Mytilida</taxon>
        <taxon>Mytiloidea</taxon>
        <taxon>Mytilidae</taxon>
        <taxon>Mytilinae</taxon>
        <taxon>Mytilus</taxon>
    </lineage>
</organism>
<evidence type="ECO:0000256" key="6">
    <source>
        <dbReference type="ARBA" id="ARBA00023136"/>
    </source>
</evidence>
<keyword evidence="3 7" id="KW-0813">Transport</keyword>
<dbReference type="GO" id="GO:0006886">
    <property type="term" value="P:intracellular protein transport"/>
    <property type="evidence" value="ECO:0007669"/>
    <property type="project" value="UniProtKB-UniRule"/>
</dbReference>
<keyword evidence="9" id="KW-1185">Reference proteome</keyword>
<evidence type="ECO:0000256" key="5">
    <source>
        <dbReference type="ARBA" id="ARBA00022927"/>
    </source>
</evidence>
<dbReference type="InterPro" id="IPR000744">
    <property type="entry name" value="NSF_attach"/>
</dbReference>
<sequence>MSKKARQLVGEAEKKEKSAQGFLGSLFGSSSKTEEACELYVRAANSFKMSKKWAEAGQCFCKAAVIQIKLQSKHQAASEYVNASTCYKKGDPNEAVNCLLKAIEIFTDMGRFSIAAKHHMSVAEIYETELVDIDKAITNYEQAADYFKGEESNSSANKCYLKVAHFSAQLENYEKAIELYEQIAISCMDNQLLKYSAKDHFFKALLCHLCVDLLNGQQAAQKYVEMFPQFADSREYKLVKKLMEAVEEENADTFTDAVKEYDSISRLDQWTTTILLRIKKNVSDEDLR</sequence>
<name>A0A8S3Q9Q9_MYTED</name>
<dbReference type="SUPFAM" id="SSF48452">
    <property type="entry name" value="TPR-like"/>
    <property type="match status" value="1"/>
</dbReference>
<evidence type="ECO:0000313" key="8">
    <source>
        <dbReference type="EMBL" id="CAG2191973.1"/>
    </source>
</evidence>
<evidence type="ECO:0000256" key="2">
    <source>
        <dbReference type="ARBA" id="ARBA00010050"/>
    </source>
</evidence>
<dbReference type="EMBL" id="CAJPWZ010000374">
    <property type="protein sequence ID" value="CAG2191973.1"/>
    <property type="molecule type" value="Genomic_DNA"/>
</dbReference>
<dbReference type="FunFam" id="1.25.40.10:FF:000028">
    <property type="entry name" value="beta-soluble NSF attachment protein-like isoform X1"/>
    <property type="match status" value="1"/>
</dbReference>
<comment type="function">
    <text evidence="7">Required for vesicular transport between the endoplasmic reticulum and the Golgi apparatus.</text>
</comment>
<evidence type="ECO:0000256" key="1">
    <source>
        <dbReference type="ARBA" id="ARBA00004170"/>
    </source>
</evidence>
<proteinExistence type="inferred from homology"/>